<dbReference type="GO" id="GO:0009318">
    <property type="term" value="C:exodeoxyribonuclease VII complex"/>
    <property type="evidence" value="ECO:0007669"/>
    <property type="project" value="UniProtKB-UniRule"/>
</dbReference>
<comment type="function">
    <text evidence="6">Bidirectionally degrades single-stranded DNA into large acid-insoluble oligonucleotides, which are then degraded further into small acid-soluble oligonucleotides.</text>
</comment>
<keyword evidence="7" id="KW-0175">Coiled coil</keyword>
<feature type="coiled-coil region" evidence="7">
    <location>
        <begin position="45"/>
        <end position="72"/>
    </location>
</feature>
<gene>
    <name evidence="6 8" type="primary">xseB</name>
    <name evidence="8" type="ORF">PNK_0954</name>
</gene>
<comment type="catalytic activity">
    <reaction evidence="6">
        <text>Exonucleolytic cleavage in either 5'- to 3'- or 3'- to 5'-direction to yield nucleoside 5'-phosphates.</text>
        <dbReference type="EC" id="3.1.11.6"/>
    </reaction>
</comment>
<evidence type="ECO:0000256" key="1">
    <source>
        <dbReference type="ARBA" id="ARBA00009998"/>
    </source>
</evidence>
<evidence type="ECO:0000256" key="6">
    <source>
        <dbReference type="HAMAP-Rule" id="MF_00337"/>
    </source>
</evidence>
<protein>
    <recommendedName>
        <fullName evidence="6">Exodeoxyribonuclease 7 small subunit</fullName>
        <ecNumber evidence="6">3.1.11.6</ecNumber>
    </recommendedName>
    <alternativeName>
        <fullName evidence="6">Exodeoxyribonuclease VII small subunit</fullName>
        <shortName evidence="6">Exonuclease VII small subunit</shortName>
    </alternativeName>
</protein>
<comment type="subunit">
    <text evidence="6">Heterooligomer composed of large and small subunits.</text>
</comment>
<keyword evidence="9" id="KW-1185">Reference proteome</keyword>
<keyword evidence="4 6" id="KW-0378">Hydrolase</keyword>
<dbReference type="KEGG" id="pnl:PNK_0954"/>
<dbReference type="InParanoid" id="A0A0U5EQY8"/>
<accession>A0A0U5EQY8</accession>
<organism evidence="8 9">
    <name type="scientific">Candidatus Protochlamydia naegleriophila</name>
    <dbReference type="NCBI Taxonomy" id="389348"/>
    <lineage>
        <taxon>Bacteria</taxon>
        <taxon>Pseudomonadati</taxon>
        <taxon>Chlamydiota</taxon>
        <taxon>Chlamydiia</taxon>
        <taxon>Parachlamydiales</taxon>
        <taxon>Parachlamydiaceae</taxon>
        <taxon>Candidatus Protochlamydia</taxon>
    </lineage>
</organism>
<dbReference type="PATRIC" id="fig|389348.3.peg.1050"/>
<dbReference type="InterPro" id="IPR037004">
    <property type="entry name" value="Exonuc_VII_ssu_sf"/>
</dbReference>
<proteinExistence type="inferred from homology"/>
<dbReference type="PANTHER" id="PTHR34137">
    <property type="entry name" value="EXODEOXYRIBONUCLEASE 7 SMALL SUBUNIT"/>
    <property type="match status" value="1"/>
</dbReference>
<evidence type="ECO:0000256" key="5">
    <source>
        <dbReference type="ARBA" id="ARBA00022839"/>
    </source>
</evidence>
<keyword evidence="2 6" id="KW-0963">Cytoplasm</keyword>
<dbReference type="FunCoup" id="A0A0U5EQY8">
    <property type="interactions" value="258"/>
</dbReference>
<dbReference type="GO" id="GO:0006308">
    <property type="term" value="P:DNA catabolic process"/>
    <property type="evidence" value="ECO:0007669"/>
    <property type="project" value="UniProtKB-UniRule"/>
</dbReference>
<dbReference type="PANTHER" id="PTHR34137:SF1">
    <property type="entry name" value="EXODEOXYRIBONUCLEASE 7 SMALL SUBUNIT"/>
    <property type="match status" value="1"/>
</dbReference>
<dbReference type="NCBIfam" id="TIGR01280">
    <property type="entry name" value="xseB"/>
    <property type="match status" value="1"/>
</dbReference>
<dbReference type="STRING" id="389348.PNK_0954"/>
<evidence type="ECO:0000256" key="3">
    <source>
        <dbReference type="ARBA" id="ARBA00022722"/>
    </source>
</evidence>
<comment type="subcellular location">
    <subcellularLocation>
        <location evidence="6">Cytoplasm</location>
    </subcellularLocation>
</comment>
<dbReference type="HAMAP" id="MF_00337">
    <property type="entry name" value="Exonuc_7_S"/>
    <property type="match status" value="1"/>
</dbReference>
<dbReference type="InterPro" id="IPR003761">
    <property type="entry name" value="Exonuc_VII_S"/>
</dbReference>
<dbReference type="GO" id="GO:0005829">
    <property type="term" value="C:cytosol"/>
    <property type="evidence" value="ECO:0007669"/>
    <property type="project" value="TreeGrafter"/>
</dbReference>
<dbReference type="SUPFAM" id="SSF116842">
    <property type="entry name" value="XseB-like"/>
    <property type="match status" value="1"/>
</dbReference>
<dbReference type="Pfam" id="PF02609">
    <property type="entry name" value="Exonuc_VII_S"/>
    <property type="match status" value="1"/>
</dbReference>
<keyword evidence="3 6" id="KW-0540">Nuclease</keyword>
<keyword evidence="5 6" id="KW-0269">Exonuclease</keyword>
<dbReference type="EMBL" id="LN879502">
    <property type="protein sequence ID" value="CUI16579.1"/>
    <property type="molecule type" value="Genomic_DNA"/>
</dbReference>
<evidence type="ECO:0000313" key="8">
    <source>
        <dbReference type="EMBL" id="CUI16579.1"/>
    </source>
</evidence>
<evidence type="ECO:0000313" key="9">
    <source>
        <dbReference type="Proteomes" id="UP000069902"/>
    </source>
</evidence>
<dbReference type="EC" id="3.1.11.6" evidence="6"/>
<dbReference type="Proteomes" id="UP000069902">
    <property type="component" value="Chromosome cPNK"/>
</dbReference>
<comment type="similarity">
    <text evidence="1 6">Belongs to the XseB family.</text>
</comment>
<evidence type="ECO:0000256" key="4">
    <source>
        <dbReference type="ARBA" id="ARBA00022801"/>
    </source>
</evidence>
<dbReference type="NCBIfam" id="NF002140">
    <property type="entry name" value="PRK00977.1-4"/>
    <property type="match status" value="1"/>
</dbReference>
<name>A0A0U5EQY8_9BACT</name>
<dbReference type="Gene3D" id="1.10.287.1040">
    <property type="entry name" value="Exonuclease VII, small subunit"/>
    <property type="match status" value="1"/>
</dbReference>
<dbReference type="GO" id="GO:0008855">
    <property type="term" value="F:exodeoxyribonuclease VII activity"/>
    <property type="evidence" value="ECO:0007669"/>
    <property type="project" value="UniProtKB-UniRule"/>
</dbReference>
<sequence length="95" mass="10625">MKCTPVNNNTPQDSTSFETALSRLEEILERMNGGTISLDESLKLYEEADQLIAICNKRLNEAERKIEILVKNRSGELAIGSDDKPLVQDYKIPSA</sequence>
<reference evidence="9" key="1">
    <citation type="submission" date="2015-09" db="EMBL/GenBank/DDBJ databases">
        <authorList>
            <person name="Bertelli C."/>
        </authorList>
    </citation>
    <scope>NUCLEOTIDE SEQUENCE [LARGE SCALE GENOMIC DNA]</scope>
    <source>
        <strain evidence="9">KNic</strain>
    </source>
</reference>
<dbReference type="AlphaFoldDB" id="A0A0U5EQY8"/>
<evidence type="ECO:0000256" key="7">
    <source>
        <dbReference type="SAM" id="Coils"/>
    </source>
</evidence>
<evidence type="ECO:0000256" key="2">
    <source>
        <dbReference type="ARBA" id="ARBA00022490"/>
    </source>
</evidence>